<evidence type="ECO:0000256" key="1">
    <source>
        <dbReference type="SAM" id="Phobius"/>
    </source>
</evidence>
<dbReference type="Proteomes" id="UP000320496">
    <property type="component" value="Chromosome"/>
</dbReference>
<dbReference type="InterPro" id="IPR013099">
    <property type="entry name" value="K_chnl_dom"/>
</dbReference>
<dbReference type="RefSeq" id="WP_197444232.1">
    <property type="nucleotide sequence ID" value="NZ_CP036275.1"/>
</dbReference>
<dbReference type="Gene3D" id="1.10.287.70">
    <property type="match status" value="1"/>
</dbReference>
<organism evidence="3 4">
    <name type="scientific">Maioricimonas rarisocia</name>
    <dbReference type="NCBI Taxonomy" id="2528026"/>
    <lineage>
        <taxon>Bacteria</taxon>
        <taxon>Pseudomonadati</taxon>
        <taxon>Planctomycetota</taxon>
        <taxon>Planctomycetia</taxon>
        <taxon>Planctomycetales</taxon>
        <taxon>Planctomycetaceae</taxon>
        <taxon>Maioricimonas</taxon>
    </lineage>
</organism>
<feature type="domain" description="Potassium channel" evidence="2">
    <location>
        <begin position="67"/>
        <end position="150"/>
    </location>
</feature>
<accession>A0A517Z4P5</accession>
<evidence type="ECO:0000259" key="2">
    <source>
        <dbReference type="Pfam" id="PF07885"/>
    </source>
</evidence>
<name>A0A517Z4P5_9PLAN</name>
<protein>
    <submittedName>
        <fullName evidence="3">Ion channel</fullName>
    </submittedName>
</protein>
<proteinExistence type="predicted"/>
<reference evidence="3 4" key="1">
    <citation type="submission" date="2019-02" db="EMBL/GenBank/DDBJ databases">
        <title>Deep-cultivation of Planctomycetes and their phenomic and genomic characterization uncovers novel biology.</title>
        <authorList>
            <person name="Wiegand S."/>
            <person name="Jogler M."/>
            <person name="Boedeker C."/>
            <person name="Pinto D."/>
            <person name="Vollmers J."/>
            <person name="Rivas-Marin E."/>
            <person name="Kohn T."/>
            <person name="Peeters S.H."/>
            <person name="Heuer A."/>
            <person name="Rast P."/>
            <person name="Oberbeckmann S."/>
            <person name="Bunk B."/>
            <person name="Jeske O."/>
            <person name="Meyerdierks A."/>
            <person name="Storesund J.E."/>
            <person name="Kallscheuer N."/>
            <person name="Luecker S."/>
            <person name="Lage O.M."/>
            <person name="Pohl T."/>
            <person name="Merkel B.J."/>
            <person name="Hornburger P."/>
            <person name="Mueller R.-W."/>
            <person name="Bruemmer F."/>
            <person name="Labrenz M."/>
            <person name="Spormann A.M."/>
            <person name="Op den Camp H."/>
            <person name="Overmann J."/>
            <person name="Amann R."/>
            <person name="Jetten M.S.M."/>
            <person name="Mascher T."/>
            <person name="Medema M.H."/>
            <person name="Devos D.P."/>
            <person name="Kaster A.-K."/>
            <person name="Ovreas L."/>
            <person name="Rohde M."/>
            <person name="Galperin M.Y."/>
            <person name="Jogler C."/>
        </authorList>
    </citation>
    <scope>NUCLEOTIDE SEQUENCE [LARGE SCALE GENOMIC DNA]</scope>
    <source>
        <strain evidence="3 4">Mal4</strain>
    </source>
</reference>
<keyword evidence="4" id="KW-1185">Reference proteome</keyword>
<keyword evidence="1" id="KW-1133">Transmembrane helix</keyword>
<feature type="transmembrane region" description="Helical" evidence="1">
    <location>
        <begin position="126"/>
        <end position="147"/>
    </location>
</feature>
<evidence type="ECO:0000313" key="4">
    <source>
        <dbReference type="Proteomes" id="UP000320496"/>
    </source>
</evidence>
<feature type="transmembrane region" description="Helical" evidence="1">
    <location>
        <begin position="58"/>
        <end position="76"/>
    </location>
</feature>
<gene>
    <name evidence="3" type="ORF">Mal4_17750</name>
</gene>
<dbReference type="KEGG" id="mri:Mal4_17750"/>
<dbReference type="EMBL" id="CP036275">
    <property type="protein sequence ID" value="QDU37461.1"/>
    <property type="molecule type" value="Genomic_DNA"/>
</dbReference>
<keyword evidence="1" id="KW-0472">Membrane</keyword>
<dbReference type="SUPFAM" id="SSF81324">
    <property type="entry name" value="Voltage-gated potassium channels"/>
    <property type="match status" value="1"/>
</dbReference>
<dbReference type="Pfam" id="PF07885">
    <property type="entry name" value="Ion_trans_2"/>
    <property type="match status" value="1"/>
</dbReference>
<keyword evidence="1" id="KW-0812">Transmembrane</keyword>
<sequence length="328" mass="35132">MESVLLILGVIVVALALVDALITTVTLSGAGWLSALIASTLGRIALRGPRKIAENASILALCGSAVVWLILIWGGWTLIFCGAPEAVQEGKTSAPASFMGRLYFAGYCVTTLGLGDLEPGKGPWRIATVLAAASGFVLLTLCVTYTYSLLSALNGRRALGMSVGNLGRSAEEIVLLAREGGRESLASRLQTLTAQIETAAIQTDTYPVLDYSHVADAGRSFATGIVRLGEASLLFRYAVQGDAELPEAVWKPLLRAVDLIILDHQVGNAEEAQGVPDPDFAFLASEGVNLRPEASEAFQQREVRELRQRWGAWLEWHNHQWPVHKGSG</sequence>
<dbReference type="AlphaFoldDB" id="A0A517Z4P5"/>
<evidence type="ECO:0000313" key="3">
    <source>
        <dbReference type="EMBL" id="QDU37461.1"/>
    </source>
</evidence>